<dbReference type="EMBL" id="BTRK01000002">
    <property type="protein sequence ID" value="GMR37344.1"/>
    <property type="molecule type" value="Genomic_DNA"/>
</dbReference>
<feature type="domain" description="ABC transporter" evidence="9">
    <location>
        <begin position="1053"/>
        <end position="1289"/>
    </location>
</feature>
<evidence type="ECO:0000256" key="5">
    <source>
        <dbReference type="ARBA" id="ARBA00022989"/>
    </source>
</evidence>
<evidence type="ECO:0000256" key="2">
    <source>
        <dbReference type="ARBA" id="ARBA00022692"/>
    </source>
</evidence>
<accession>A0AAN4ZCA9</accession>
<dbReference type="GO" id="GO:0016020">
    <property type="term" value="C:membrane"/>
    <property type="evidence" value="ECO:0007669"/>
    <property type="project" value="UniProtKB-SubCell"/>
</dbReference>
<organism evidence="11 12">
    <name type="scientific">Pristionchus mayeri</name>
    <dbReference type="NCBI Taxonomy" id="1317129"/>
    <lineage>
        <taxon>Eukaryota</taxon>
        <taxon>Metazoa</taxon>
        <taxon>Ecdysozoa</taxon>
        <taxon>Nematoda</taxon>
        <taxon>Chromadorea</taxon>
        <taxon>Rhabditida</taxon>
        <taxon>Rhabditina</taxon>
        <taxon>Diplogasteromorpha</taxon>
        <taxon>Diplogasteroidea</taxon>
        <taxon>Neodiplogasteridae</taxon>
        <taxon>Pristionchus</taxon>
    </lineage>
</organism>
<dbReference type="InterPro" id="IPR027417">
    <property type="entry name" value="P-loop_NTPase"/>
</dbReference>
<dbReference type="FunFam" id="1.20.1560.10:FF:000299">
    <property type="entry name" value="Uncharacterized protein"/>
    <property type="match status" value="1"/>
</dbReference>
<evidence type="ECO:0000256" key="7">
    <source>
        <dbReference type="SAM" id="MobiDB-lite"/>
    </source>
</evidence>
<feature type="domain" description="ABC transmembrane type-1" evidence="10">
    <location>
        <begin position="783"/>
        <end position="1022"/>
    </location>
</feature>
<reference evidence="12" key="1">
    <citation type="submission" date="2022-10" db="EMBL/GenBank/DDBJ databases">
        <title>Genome assembly of Pristionchus species.</title>
        <authorList>
            <person name="Yoshida K."/>
            <person name="Sommer R.J."/>
        </authorList>
    </citation>
    <scope>NUCLEOTIDE SEQUENCE [LARGE SCALE GENOMIC DNA]</scope>
    <source>
        <strain evidence="12">RS5460</strain>
    </source>
</reference>
<feature type="transmembrane region" description="Helical" evidence="8">
    <location>
        <begin position="958"/>
        <end position="986"/>
    </location>
</feature>
<dbReference type="InterPro" id="IPR011527">
    <property type="entry name" value="ABC1_TM_dom"/>
</dbReference>
<dbReference type="FunFam" id="3.40.50.300:FF:005565">
    <property type="entry name" value="Uncharacterized protein"/>
    <property type="match status" value="1"/>
</dbReference>
<dbReference type="InterPro" id="IPR039421">
    <property type="entry name" value="Type_1_exporter"/>
</dbReference>
<proteinExistence type="predicted"/>
<keyword evidence="2 8" id="KW-0812">Transmembrane</keyword>
<feature type="transmembrane region" description="Helical" evidence="8">
    <location>
        <begin position="230"/>
        <end position="250"/>
    </location>
</feature>
<feature type="transmembrane region" description="Helical" evidence="8">
    <location>
        <begin position="78"/>
        <end position="110"/>
    </location>
</feature>
<dbReference type="CDD" id="cd03249">
    <property type="entry name" value="ABC_MTABC3_MDL1_MDL2"/>
    <property type="match status" value="1"/>
</dbReference>
<evidence type="ECO:0000313" key="12">
    <source>
        <dbReference type="Proteomes" id="UP001328107"/>
    </source>
</evidence>
<dbReference type="PROSITE" id="PS00211">
    <property type="entry name" value="ABC_TRANSPORTER_1"/>
    <property type="match status" value="2"/>
</dbReference>
<evidence type="ECO:0000313" key="11">
    <source>
        <dbReference type="EMBL" id="GMR37344.1"/>
    </source>
</evidence>
<feature type="compositionally biased region" description="Basic and acidic residues" evidence="7">
    <location>
        <begin position="1"/>
        <end position="17"/>
    </location>
</feature>
<feature type="compositionally biased region" description="Low complexity" evidence="7">
    <location>
        <begin position="18"/>
        <end position="28"/>
    </location>
</feature>
<dbReference type="SMART" id="SM00382">
    <property type="entry name" value="AAA"/>
    <property type="match status" value="2"/>
</dbReference>
<evidence type="ECO:0000256" key="6">
    <source>
        <dbReference type="ARBA" id="ARBA00023136"/>
    </source>
</evidence>
<dbReference type="Pfam" id="PF00005">
    <property type="entry name" value="ABC_tran"/>
    <property type="match status" value="2"/>
</dbReference>
<evidence type="ECO:0000256" key="4">
    <source>
        <dbReference type="ARBA" id="ARBA00022840"/>
    </source>
</evidence>
<dbReference type="InterPro" id="IPR017871">
    <property type="entry name" value="ABC_transporter-like_CS"/>
</dbReference>
<keyword evidence="6 8" id="KW-0472">Membrane</keyword>
<feature type="transmembrane region" description="Helical" evidence="8">
    <location>
        <begin position="305"/>
        <end position="331"/>
    </location>
</feature>
<dbReference type="GO" id="GO:0005524">
    <property type="term" value="F:ATP binding"/>
    <property type="evidence" value="ECO:0007669"/>
    <property type="project" value="UniProtKB-KW"/>
</dbReference>
<keyword evidence="4" id="KW-0067">ATP-binding</keyword>
<evidence type="ECO:0000259" key="10">
    <source>
        <dbReference type="PROSITE" id="PS50929"/>
    </source>
</evidence>
<feature type="transmembrane region" description="Helical" evidence="8">
    <location>
        <begin position="130"/>
        <end position="150"/>
    </location>
</feature>
<feature type="non-terminal residue" evidence="11">
    <location>
        <position position="1"/>
    </location>
</feature>
<dbReference type="InterPro" id="IPR003439">
    <property type="entry name" value="ABC_transporter-like_ATP-bd"/>
</dbReference>
<sequence length="1293" mass="142348">QRVCKMDKSEESYKEMDSASTSTSSDSPSSEEKEQPKKSLIRRLLRGLLGDEDEDDDISNVKAVTFRELFRYAERREIFLIVFGVICSIINGLLVPSLMIFAGAITSLYISTKEPVGNDEFIHQSLKYVFLFLGVGIITSLLAFIEYITLSTASERITARIKTVFIKAVLGQDSSFLDAITAGALSNQLNNNIDRIRDGLGDKVGMLCRSAALYVSSTVLAFILDWRIALIMVWTGPICVISTALTPVLASSSMSSVLKVSAEANGVAEEAILNVKTVAACNGEKTMIEKYRSILRTGLRPAMRVGAISGMLEGVFFFALYVFFLAGLWWGTTAFHKGMIKDAGVVLSTVNLVMFSSYLLGLLGPHMLSVLKARSAAAIVYQTIDKVPEIDSSDSDEGMELNHDEKVTIDFEEVHFSYISRSTPVLHGLSWSVKAGETVALVGQSGCGKSTSIGLLTRMIQASEGSIRLNGEPIEKYNVRKLRKMIGVVSQEPSLFNGTIRENIRLGRNLSDEEIERAAKTANAHEFVVGLEKGYDTVLGPSGVALSGGQKQRIAIARAIVTDPSILLLDEATSALDSKSERIVQLALQRASAGRTTVVIAHRLSTIKDVNKVYVIGEGRVVEEGGYEELRENIDGVFSKMLSAQDVGGTSRNGMEQKDEETKDNFIEQERERITEGLVRHGSLPRFARQRSIMSSTRSRKARDAKVVEIKEEEDEEKEFPRVDGGVWRLLMSYKSLIARQIIVSCFRGLEMVVLVFSWNLIYRTLDEEDYFTLMMWSNGLQFVLGTATCGAIVLSRVTGAWVSESILADLRINVFSSILHRPIKYFDRSSTSAAACSVMLSQQVPLVSAPIDYRASIVYENAFATFCMIIICFCYSWPNGFICLLVALLFTGTFFVFERLSQKANDAVETIDTSAELAVEIFEHTKTMQILAVEGFFIGQIENILERRKKPLIKRTIFRALVHALSQSFSFFSNAIACGLGSYLIYSGFSTALDMYTSEMCVISVGWTVMIMSGSFNDLINSRAATKKMFSLMDPDWEGRRKGEQPNLSGAVSFKGVSFAYPSRPSHTVASDLTFSLRKGESLALVGPSGGGKSTVVNLLERFYEPTKGQIDLDSHTINRISFQHIRSNIALVGQEPVLFRGTIRENITMGTEDKSTEDVMEACRLANAAAFIEQFPLGYDTVVGDKGGSLSGGQKQRIAIARALIRNPKIILLDEATSALDTQSEKIVKKALEATAVGRTSITIAHRLDTISNCDRICFIESGKIVESGTHEELIEADGKYAALVREQTLS</sequence>
<feature type="transmembrane region" description="Helical" evidence="8">
    <location>
        <begin position="343"/>
        <end position="364"/>
    </location>
</feature>
<keyword evidence="5 8" id="KW-1133">Transmembrane helix</keyword>
<feature type="domain" description="ABC transmembrane type-1" evidence="10">
    <location>
        <begin position="82"/>
        <end position="365"/>
    </location>
</feature>
<name>A0AAN4ZCA9_9BILA</name>
<dbReference type="FunFam" id="1.20.1560.10:FF:000361">
    <property type="entry name" value="Uncharacterized protein"/>
    <property type="match status" value="1"/>
</dbReference>
<dbReference type="PROSITE" id="PS50929">
    <property type="entry name" value="ABC_TM1F"/>
    <property type="match status" value="2"/>
</dbReference>
<dbReference type="Gene3D" id="1.20.1560.10">
    <property type="entry name" value="ABC transporter type 1, transmembrane domain"/>
    <property type="match status" value="1"/>
</dbReference>
<dbReference type="PANTHER" id="PTHR24221">
    <property type="entry name" value="ATP-BINDING CASSETTE SUB-FAMILY B"/>
    <property type="match status" value="1"/>
</dbReference>
<feature type="domain" description="ABC transporter" evidence="9">
    <location>
        <begin position="409"/>
        <end position="643"/>
    </location>
</feature>
<evidence type="ECO:0000259" key="9">
    <source>
        <dbReference type="PROSITE" id="PS50893"/>
    </source>
</evidence>
<dbReference type="GO" id="GO:0016887">
    <property type="term" value="F:ATP hydrolysis activity"/>
    <property type="evidence" value="ECO:0007669"/>
    <property type="project" value="InterPro"/>
</dbReference>
<comment type="caution">
    <text evidence="11">The sequence shown here is derived from an EMBL/GenBank/DDBJ whole genome shotgun (WGS) entry which is preliminary data.</text>
</comment>
<comment type="subcellular location">
    <subcellularLocation>
        <location evidence="1">Membrane</location>
        <topology evidence="1">Multi-pass membrane protein</topology>
    </subcellularLocation>
</comment>
<dbReference type="InterPro" id="IPR036640">
    <property type="entry name" value="ABC1_TM_sf"/>
</dbReference>
<evidence type="ECO:0008006" key="13">
    <source>
        <dbReference type="Google" id="ProtNLM"/>
    </source>
</evidence>
<dbReference type="SUPFAM" id="SSF90123">
    <property type="entry name" value="ABC transporter transmembrane region"/>
    <property type="match status" value="2"/>
</dbReference>
<feature type="region of interest" description="Disordered" evidence="7">
    <location>
        <begin position="1"/>
        <end position="39"/>
    </location>
</feature>
<keyword evidence="12" id="KW-1185">Reference proteome</keyword>
<gene>
    <name evidence="11" type="ORF">PMAYCL1PPCAC_07539</name>
</gene>
<evidence type="ECO:0000256" key="1">
    <source>
        <dbReference type="ARBA" id="ARBA00004141"/>
    </source>
</evidence>
<feature type="transmembrane region" description="Helical" evidence="8">
    <location>
        <begin position="864"/>
        <end position="897"/>
    </location>
</feature>
<dbReference type="CDD" id="cd18577">
    <property type="entry name" value="ABC_6TM_Pgp_ABCB1_D1_like"/>
    <property type="match status" value="1"/>
</dbReference>
<dbReference type="PANTHER" id="PTHR24221:SF617">
    <property type="entry name" value="P-GLYCOPROTEIN RELATED"/>
    <property type="match status" value="1"/>
</dbReference>
<dbReference type="InterPro" id="IPR003593">
    <property type="entry name" value="AAA+_ATPase"/>
</dbReference>
<dbReference type="GO" id="GO:0140359">
    <property type="term" value="F:ABC-type transporter activity"/>
    <property type="evidence" value="ECO:0007669"/>
    <property type="project" value="InterPro"/>
</dbReference>
<dbReference type="PROSITE" id="PS50893">
    <property type="entry name" value="ABC_TRANSPORTER_2"/>
    <property type="match status" value="2"/>
</dbReference>
<evidence type="ECO:0000256" key="8">
    <source>
        <dbReference type="SAM" id="Phobius"/>
    </source>
</evidence>
<dbReference type="Pfam" id="PF00664">
    <property type="entry name" value="ABC_membrane"/>
    <property type="match status" value="2"/>
</dbReference>
<evidence type="ECO:0000256" key="3">
    <source>
        <dbReference type="ARBA" id="ARBA00022741"/>
    </source>
</evidence>
<dbReference type="Gene3D" id="3.40.50.300">
    <property type="entry name" value="P-loop containing nucleotide triphosphate hydrolases"/>
    <property type="match status" value="2"/>
</dbReference>
<keyword evidence="3" id="KW-0547">Nucleotide-binding</keyword>
<dbReference type="FunFam" id="3.40.50.300:FF:002283">
    <property type="entry name" value="p-GlycoProtein related"/>
    <property type="match status" value="1"/>
</dbReference>
<dbReference type="Proteomes" id="UP001328107">
    <property type="component" value="Unassembled WGS sequence"/>
</dbReference>
<protein>
    <recommendedName>
        <fullName evidence="13">ABC transporter ATP-binding protein</fullName>
    </recommendedName>
</protein>
<dbReference type="SUPFAM" id="SSF52540">
    <property type="entry name" value="P-loop containing nucleoside triphosphate hydrolases"/>
    <property type="match status" value="2"/>
</dbReference>